<evidence type="ECO:0000313" key="2">
    <source>
        <dbReference type="EMBL" id="KKR11389.1"/>
    </source>
</evidence>
<accession>A0A0G0N5A9</accession>
<dbReference type="InterPro" id="IPR012337">
    <property type="entry name" value="RNaseH-like_sf"/>
</dbReference>
<reference evidence="2 3" key="1">
    <citation type="journal article" date="2015" name="Nature">
        <title>rRNA introns, odd ribosomes, and small enigmatic genomes across a large radiation of phyla.</title>
        <authorList>
            <person name="Brown C.T."/>
            <person name="Hug L.A."/>
            <person name="Thomas B.C."/>
            <person name="Sharon I."/>
            <person name="Castelle C.J."/>
            <person name="Singh A."/>
            <person name="Wilkins M.J."/>
            <person name="Williams K.H."/>
            <person name="Banfield J.F."/>
        </authorList>
    </citation>
    <scope>NUCLEOTIDE SEQUENCE [LARGE SCALE GENOMIC DNA]</scope>
</reference>
<dbReference type="Pfam" id="PF13482">
    <property type="entry name" value="RNase_H_2"/>
    <property type="match status" value="1"/>
</dbReference>
<dbReference type="STRING" id="1618550.UT39_C0008G0022"/>
<proteinExistence type="predicted"/>
<comment type="caution">
    <text evidence="2">The sequence shown here is derived from an EMBL/GenBank/DDBJ whole genome shotgun (WGS) entry which is preliminary data.</text>
</comment>
<evidence type="ECO:0000259" key="1">
    <source>
        <dbReference type="Pfam" id="PF13482"/>
    </source>
</evidence>
<dbReference type="InterPro" id="IPR036397">
    <property type="entry name" value="RNaseH_sf"/>
</dbReference>
<gene>
    <name evidence="2" type="ORF">UT39_C0008G0022</name>
</gene>
<sequence>MNGITEVFFDVETKKIFADIPDFDPGKLGVSIVSVYKRTVDENGKEVDGFMQSFWEEDFEKMWPVFSEAKRIIGFNSIKFDVLALKPYAPNYFAKLPHFDIYAEIKKVSDRAASLNNIAKETLDKEKIDDGLNAVYYWEKHDVESLAKLKKYCEADVAITRDVYDYIVQNKVVLFKDKWNTLRKVSLDFSYLEDKVDKTQTSLF</sequence>
<dbReference type="EMBL" id="LBWP01000008">
    <property type="protein sequence ID" value="KKR11389.1"/>
    <property type="molecule type" value="Genomic_DNA"/>
</dbReference>
<evidence type="ECO:0000313" key="3">
    <source>
        <dbReference type="Proteomes" id="UP000034246"/>
    </source>
</evidence>
<dbReference type="GO" id="GO:0003676">
    <property type="term" value="F:nucleic acid binding"/>
    <property type="evidence" value="ECO:0007669"/>
    <property type="project" value="InterPro"/>
</dbReference>
<organism evidence="2 3">
    <name type="scientific">Candidatus Woesebacteria bacterium GW2011_GWA1_39_21</name>
    <dbReference type="NCBI Taxonomy" id="1618550"/>
    <lineage>
        <taxon>Bacteria</taxon>
        <taxon>Candidatus Woeseibacteriota</taxon>
    </lineage>
</organism>
<dbReference type="SUPFAM" id="SSF53098">
    <property type="entry name" value="Ribonuclease H-like"/>
    <property type="match status" value="1"/>
</dbReference>
<dbReference type="Proteomes" id="UP000034246">
    <property type="component" value="Unassembled WGS sequence"/>
</dbReference>
<feature type="domain" description="YprB ribonuclease H-like" evidence="1">
    <location>
        <begin position="7"/>
        <end position="167"/>
    </location>
</feature>
<dbReference type="Gene3D" id="3.30.420.10">
    <property type="entry name" value="Ribonuclease H-like superfamily/Ribonuclease H"/>
    <property type="match status" value="1"/>
</dbReference>
<dbReference type="AlphaFoldDB" id="A0A0G0N5A9"/>
<name>A0A0G0N5A9_9BACT</name>
<protein>
    <recommendedName>
        <fullName evidence="1">YprB ribonuclease H-like domain-containing protein</fullName>
    </recommendedName>
</protein>
<dbReference type="InterPro" id="IPR038720">
    <property type="entry name" value="YprB_RNase_H-like_dom"/>
</dbReference>